<protein>
    <submittedName>
        <fullName evidence="1">Formate dehydrogenase chain D</fullName>
        <ecNumber evidence="1">1.2.1.2</ecNumber>
    </submittedName>
</protein>
<dbReference type="EMBL" id="CZRL01000092">
    <property type="protein sequence ID" value="CUS52888.1"/>
    <property type="molecule type" value="Genomic_DNA"/>
</dbReference>
<sequence>MVAGFIIDDHYTGQDKGTQLWHTKMDQQQTDLEQRPVIHRPIMSNEGLPATHPVEARDEYGDTRNLHVAGEFPLTIKVDGREVVTLMTLGTYPEKLTLGYLRNQRLIDHIEEIAQIKVDWERETADVITTHGEGISNLQEKLSSRIVTSGCGQGTVFSCTLDKLYDTRLPSVEILQSTIYALLKTISSYNEVYRAAGAVHGCALCNGAQILYFVEDVGRHNATDTIAGEMWLEGVGGNDKLFYTTGRLTSEIVMKAAHMGIPVLVSRSGITYMGMELAQDLGVTLIARAKGRHFLVYNGENTVEYDDKPKRLSTAVKKAAV</sequence>
<gene>
    <name evidence="1" type="ORF">MGWOODY_XGa1285</name>
</gene>
<dbReference type="Pfam" id="PF02634">
    <property type="entry name" value="FdhD-NarQ"/>
    <property type="match status" value="1"/>
</dbReference>
<dbReference type="Gene3D" id="3.40.140.10">
    <property type="entry name" value="Cytidine Deaminase, domain 2"/>
    <property type="match status" value="1"/>
</dbReference>
<dbReference type="InterPro" id="IPR016193">
    <property type="entry name" value="Cytidine_deaminase-like"/>
</dbReference>
<dbReference type="GO" id="GO:0016491">
    <property type="term" value="F:oxidoreductase activity"/>
    <property type="evidence" value="ECO:0007669"/>
    <property type="project" value="UniProtKB-KW"/>
</dbReference>
<dbReference type="PANTHER" id="PTHR30592:SF4">
    <property type="entry name" value="SULFUR CARRIER PROTEIN FDHD"/>
    <property type="match status" value="1"/>
</dbReference>
<dbReference type="InterPro" id="IPR003786">
    <property type="entry name" value="FdhD"/>
</dbReference>
<name>A0A160TU52_9ZZZZ</name>
<dbReference type="PANTHER" id="PTHR30592">
    <property type="entry name" value="FORMATE DEHYDROGENASE"/>
    <property type="match status" value="1"/>
</dbReference>
<dbReference type="SUPFAM" id="SSF53927">
    <property type="entry name" value="Cytidine deaminase-like"/>
    <property type="match status" value="1"/>
</dbReference>
<dbReference type="EC" id="1.2.1.2" evidence="1"/>
<organism evidence="1">
    <name type="scientific">hydrothermal vent metagenome</name>
    <dbReference type="NCBI Taxonomy" id="652676"/>
    <lineage>
        <taxon>unclassified sequences</taxon>
        <taxon>metagenomes</taxon>
        <taxon>ecological metagenomes</taxon>
    </lineage>
</organism>
<evidence type="ECO:0000313" key="1">
    <source>
        <dbReference type="EMBL" id="CUS52888.1"/>
    </source>
</evidence>
<proteinExistence type="inferred from homology"/>
<dbReference type="GO" id="GO:0016783">
    <property type="term" value="F:sulfurtransferase activity"/>
    <property type="evidence" value="ECO:0007669"/>
    <property type="project" value="InterPro"/>
</dbReference>
<dbReference type="AlphaFoldDB" id="A0A160TU52"/>
<accession>A0A160TU52</accession>
<dbReference type="HAMAP" id="MF_00187">
    <property type="entry name" value="FdhD"/>
    <property type="match status" value="1"/>
</dbReference>
<dbReference type="Gene3D" id="3.10.20.10">
    <property type="match status" value="1"/>
</dbReference>
<dbReference type="PIRSF" id="PIRSF015626">
    <property type="entry name" value="FdhD"/>
    <property type="match status" value="1"/>
</dbReference>
<keyword evidence="1" id="KW-0560">Oxidoreductase</keyword>
<reference evidence="1" key="1">
    <citation type="submission" date="2015-10" db="EMBL/GenBank/DDBJ databases">
        <authorList>
            <person name="Gilbert D.G."/>
        </authorList>
    </citation>
    <scope>NUCLEOTIDE SEQUENCE</scope>
</reference>